<keyword evidence="5" id="KW-0539">Nucleus</keyword>
<evidence type="ECO:0000313" key="9">
    <source>
        <dbReference type="Proteomes" id="UP000825729"/>
    </source>
</evidence>
<dbReference type="PANTHER" id="PTHR33347:SF1">
    <property type="entry name" value="PROTEIN SOB FIVE-LIKE 5"/>
    <property type="match status" value="1"/>
</dbReference>
<comment type="caution">
    <text evidence="8">The sequence shown here is derived from an EMBL/GenBank/DDBJ whole genome shotgun (WGS) entry which is preliminary data.</text>
</comment>
<protein>
    <submittedName>
        <fullName evidence="8">Uncharacterized protein</fullName>
    </submittedName>
</protein>
<evidence type="ECO:0000256" key="7">
    <source>
        <dbReference type="SAM" id="MobiDB-lite"/>
    </source>
</evidence>
<keyword evidence="3" id="KW-0203">Cytokinin biosynthesis</keyword>
<dbReference type="EMBL" id="JAINDJ010000008">
    <property type="protein sequence ID" value="KAG9440596.1"/>
    <property type="molecule type" value="Genomic_DNA"/>
</dbReference>
<comment type="subcellular location">
    <subcellularLocation>
        <location evidence="1">Cytoplasm</location>
    </subcellularLocation>
</comment>
<feature type="compositionally biased region" description="Basic and acidic residues" evidence="7">
    <location>
        <begin position="106"/>
        <end position="115"/>
    </location>
</feature>
<dbReference type="GO" id="GO:0005737">
    <property type="term" value="C:cytoplasm"/>
    <property type="evidence" value="ECO:0007669"/>
    <property type="project" value="UniProtKB-SubCell"/>
</dbReference>
<dbReference type="GO" id="GO:0009736">
    <property type="term" value="P:cytokinin-activated signaling pathway"/>
    <property type="evidence" value="ECO:0007669"/>
    <property type="project" value="UniProtKB-KW"/>
</dbReference>
<gene>
    <name evidence="8" type="ORF">H6P81_020761</name>
</gene>
<evidence type="ECO:0000256" key="3">
    <source>
        <dbReference type="ARBA" id="ARBA00022712"/>
    </source>
</evidence>
<keyword evidence="2" id="KW-0963">Cytoplasm</keyword>
<dbReference type="AlphaFoldDB" id="A0AAV7DYA0"/>
<keyword evidence="9" id="KW-1185">Reference proteome</keyword>
<evidence type="ECO:0000256" key="6">
    <source>
        <dbReference type="ARBA" id="ARBA00024199"/>
    </source>
</evidence>
<feature type="compositionally biased region" description="Acidic residues" evidence="7">
    <location>
        <begin position="50"/>
        <end position="60"/>
    </location>
</feature>
<dbReference type="PANTHER" id="PTHR33347">
    <property type="entry name" value="OSJNBA0091C07.3 PROTEIN"/>
    <property type="match status" value="1"/>
</dbReference>
<dbReference type="GO" id="GO:0009691">
    <property type="term" value="P:cytokinin biosynthetic process"/>
    <property type="evidence" value="ECO:0007669"/>
    <property type="project" value="UniProtKB-KW"/>
</dbReference>
<reference evidence="8 9" key="1">
    <citation type="submission" date="2021-07" db="EMBL/GenBank/DDBJ databases">
        <title>The Aristolochia fimbriata genome: insights into angiosperm evolution, floral development and chemical biosynthesis.</title>
        <authorList>
            <person name="Jiao Y."/>
        </authorList>
    </citation>
    <scope>NUCLEOTIDE SEQUENCE [LARGE SCALE GENOMIC DNA]</scope>
    <source>
        <strain evidence="8">IBCAS-2021</strain>
        <tissue evidence="8">Leaf</tissue>
    </source>
</reference>
<evidence type="ECO:0000256" key="4">
    <source>
        <dbReference type="ARBA" id="ARBA00022864"/>
    </source>
</evidence>
<evidence type="ECO:0000313" key="8">
    <source>
        <dbReference type="EMBL" id="KAG9440596.1"/>
    </source>
</evidence>
<feature type="region of interest" description="Disordered" evidence="7">
    <location>
        <begin position="95"/>
        <end position="121"/>
    </location>
</feature>
<evidence type="ECO:0000256" key="5">
    <source>
        <dbReference type="ARBA" id="ARBA00023242"/>
    </source>
</evidence>
<evidence type="ECO:0000256" key="1">
    <source>
        <dbReference type="ARBA" id="ARBA00004496"/>
    </source>
</evidence>
<dbReference type="Proteomes" id="UP000825729">
    <property type="component" value="Unassembled WGS sequence"/>
</dbReference>
<evidence type="ECO:0000256" key="2">
    <source>
        <dbReference type="ARBA" id="ARBA00022490"/>
    </source>
</evidence>
<organism evidence="8 9">
    <name type="scientific">Aristolochia fimbriata</name>
    <name type="common">White veined hardy Dutchman's pipe vine</name>
    <dbReference type="NCBI Taxonomy" id="158543"/>
    <lineage>
        <taxon>Eukaryota</taxon>
        <taxon>Viridiplantae</taxon>
        <taxon>Streptophyta</taxon>
        <taxon>Embryophyta</taxon>
        <taxon>Tracheophyta</taxon>
        <taxon>Spermatophyta</taxon>
        <taxon>Magnoliopsida</taxon>
        <taxon>Magnoliidae</taxon>
        <taxon>Piperales</taxon>
        <taxon>Aristolochiaceae</taxon>
        <taxon>Aristolochia</taxon>
    </lineage>
</organism>
<name>A0AAV7DYA0_ARIFI</name>
<feature type="region of interest" description="Disordered" evidence="7">
    <location>
        <begin position="43"/>
        <end position="74"/>
    </location>
</feature>
<accession>A0AAV7DYA0</accession>
<feature type="compositionally biased region" description="Basic and acidic residues" evidence="7">
    <location>
        <begin position="184"/>
        <end position="193"/>
    </location>
</feature>
<proteinExistence type="inferred from homology"/>
<keyword evidence="4" id="KW-0932">Cytokinin signaling pathway</keyword>
<feature type="region of interest" description="Disordered" evidence="7">
    <location>
        <begin position="173"/>
        <end position="193"/>
    </location>
</feature>
<dbReference type="InterPro" id="IPR044670">
    <property type="entry name" value="SOFL"/>
</dbReference>
<sequence>MQRMEEEALEYSSGCESGWTMYLDQSFEKPTSLSARECRFSCKNGGAGKEEEEEEEEEDLSMVSDASSGPPLFHDEDDYFDENACFFSEAPAALAKKSDKRRRVQRKEQERHSSLMDDTASSHLLSFPKGGYSLGSKASMEDVLDFSMGFSATHFEAKSSLKEQYSFFQTTTVPGKTTSSKHIRKEEKRNKIW</sequence>
<comment type="similarity">
    <text evidence="6">Belongs to the SOFL plant protein family.</text>
</comment>